<comment type="catalytic activity">
    <reaction evidence="1">
        <text>adenosine(4) in tRNA(His) + S-adenosyl-L-methionine = 2'-O-methyladenosine(4) in tRNA(His) + S-adenosyl-L-homocysteine + H(+)</text>
        <dbReference type="Rhea" id="RHEA:43196"/>
        <dbReference type="Rhea" id="RHEA-COMP:10401"/>
        <dbReference type="Rhea" id="RHEA-COMP:10402"/>
        <dbReference type="ChEBI" id="CHEBI:15378"/>
        <dbReference type="ChEBI" id="CHEBI:57856"/>
        <dbReference type="ChEBI" id="CHEBI:59789"/>
        <dbReference type="ChEBI" id="CHEBI:74411"/>
        <dbReference type="ChEBI" id="CHEBI:74477"/>
        <dbReference type="EC" id="2.1.1.225"/>
    </reaction>
</comment>
<sequence>MQCPTQGEGSVFCEDINLHLDESTHDVEDDHDEHHYFDLLKQLEFEELPSHICSHEGLSKKLGEVLNQKHALQQSSLIGNLKRLNQLSTDTFYMEYGCGKGELSRYVNLCAMRESEGQSSGYGFGFIDRGVNRQKVDNRLIKDCKEKGITPIVKRSRIDIKDLDVSKFLQATNAEKVMIISKHLCGVATDLTLCSVLKSDLISKSQFQGMLIAMCCRHVCSYASLLPESKRYLACMGFPSSKSFDVLKKAVSWAVSGDDSDKAKLGLVARRIIDESRAIAMQKRLKNYNVELFKYVERSTTLENVCLSITNASA</sequence>
<dbReference type="EC" id="2.1.1.225" evidence="1"/>
<dbReference type="GeneID" id="5126816"/>
<proteinExistence type="inferred from homology"/>
<comment type="catalytic activity">
    <reaction evidence="1">
        <text>cytidine(4) in tRNA(Pro) + S-adenosyl-L-methionine = 2'-O-methylcytidine(4) in tRNA(Pro) + S-adenosyl-L-homocysteine + H(+)</text>
        <dbReference type="Rhea" id="RHEA:32767"/>
        <dbReference type="Rhea" id="RHEA-COMP:10397"/>
        <dbReference type="Rhea" id="RHEA-COMP:10398"/>
        <dbReference type="ChEBI" id="CHEBI:15378"/>
        <dbReference type="ChEBI" id="CHEBI:57856"/>
        <dbReference type="ChEBI" id="CHEBI:59789"/>
        <dbReference type="ChEBI" id="CHEBI:74495"/>
        <dbReference type="ChEBI" id="CHEBI:82748"/>
        <dbReference type="EC" id="2.1.1.225"/>
    </reaction>
</comment>
<evidence type="ECO:0000313" key="3">
    <source>
        <dbReference type="EMBL" id="EDK39157.2"/>
    </source>
</evidence>
<dbReference type="GO" id="GO:0106050">
    <property type="term" value="F:tRNA 2'-O-methyltransferase activity"/>
    <property type="evidence" value="ECO:0007669"/>
    <property type="project" value="UniProtKB-UniRule"/>
</dbReference>
<dbReference type="Proteomes" id="UP000001997">
    <property type="component" value="Unassembled WGS sequence"/>
</dbReference>
<evidence type="ECO:0000259" key="2">
    <source>
        <dbReference type="Pfam" id="PF05206"/>
    </source>
</evidence>
<dbReference type="GO" id="GO:0030488">
    <property type="term" value="P:tRNA methylation"/>
    <property type="evidence" value="ECO:0007669"/>
    <property type="project" value="InterPro"/>
</dbReference>
<dbReference type="RefSeq" id="XP_001485526.2">
    <property type="nucleotide sequence ID" value="XM_001485476.1"/>
</dbReference>
<comment type="function">
    <text evidence="1">tRNA methylase which 2'-O-methylates cytidine(4) in tRNA(Pro) and tRNA(Gly)(GCC), and adenosine(4) in tRNA(His).</text>
</comment>
<dbReference type="KEGG" id="pgu:PGUG_03255"/>
<dbReference type="InterPro" id="IPR039044">
    <property type="entry name" value="Trm13"/>
</dbReference>
<evidence type="ECO:0000313" key="4">
    <source>
        <dbReference type="Proteomes" id="UP000001997"/>
    </source>
</evidence>
<keyword evidence="4" id="KW-1185">Reference proteome</keyword>
<dbReference type="HOGENOM" id="CLU_027610_0_0_1"/>
<dbReference type="VEuPathDB" id="FungiDB:PGUG_03255"/>
<protein>
    <recommendedName>
        <fullName evidence="1">tRNA:m(4)X modification enzyme TRM13</fullName>
        <ecNumber evidence="1">2.1.1.225</ecNumber>
    </recommendedName>
</protein>
<dbReference type="PANTHER" id="PTHR12998:SF0">
    <property type="entry name" value="TRNA:M(4)X MODIFICATION ENZYME TRM13 HOMOLOG"/>
    <property type="match status" value="1"/>
</dbReference>
<keyword evidence="1" id="KW-0862">Zinc</keyword>
<gene>
    <name evidence="3" type="ORF">PGUG_03255</name>
</gene>
<accession>A5DJ04</accession>
<feature type="domain" description="Methyltransferase TRM13" evidence="2">
    <location>
        <begin position="72"/>
        <end position="259"/>
    </location>
</feature>
<name>A5DJ04_PICGU</name>
<keyword evidence="1" id="KW-0819">tRNA processing</keyword>
<dbReference type="OrthoDB" id="258806at2759"/>
<keyword evidence="1" id="KW-0949">S-adenosyl-L-methionine</keyword>
<evidence type="ECO:0000256" key="1">
    <source>
        <dbReference type="RuleBase" id="RU367103"/>
    </source>
</evidence>
<organism evidence="3 4">
    <name type="scientific">Meyerozyma guilliermondii (strain ATCC 6260 / CBS 566 / DSM 6381 / JCM 1539 / NBRC 10279 / NRRL Y-324)</name>
    <name type="common">Yeast</name>
    <name type="synonym">Candida guilliermondii</name>
    <dbReference type="NCBI Taxonomy" id="294746"/>
    <lineage>
        <taxon>Eukaryota</taxon>
        <taxon>Fungi</taxon>
        <taxon>Dikarya</taxon>
        <taxon>Ascomycota</taxon>
        <taxon>Saccharomycotina</taxon>
        <taxon>Pichiomycetes</taxon>
        <taxon>Debaryomycetaceae</taxon>
        <taxon>Meyerozyma</taxon>
    </lineage>
</organism>
<feature type="domain" description="Methyltransferase TRM13" evidence="2">
    <location>
        <begin position="260"/>
        <end position="309"/>
    </location>
</feature>
<dbReference type="OMA" id="ACKIWIN"/>
<keyword evidence="1" id="KW-0808">Transferase</keyword>
<dbReference type="Pfam" id="PF05206">
    <property type="entry name" value="TRM13"/>
    <property type="match status" value="2"/>
</dbReference>
<dbReference type="InParanoid" id="A5DJ04"/>
<dbReference type="EMBL" id="CH408157">
    <property type="protein sequence ID" value="EDK39157.2"/>
    <property type="molecule type" value="Genomic_DNA"/>
</dbReference>
<comment type="catalytic activity">
    <reaction evidence="1">
        <text>cytidine(4) in tRNA(Gly)(GCC) + S-adenosyl-L-methionine = 2'-O-methylcytidine(4) in tRNA(Gly)(GCC) + S-adenosyl-L-homocysteine + H(+)</text>
        <dbReference type="Rhea" id="RHEA:43192"/>
        <dbReference type="Rhea" id="RHEA-COMP:10399"/>
        <dbReference type="Rhea" id="RHEA-COMP:10400"/>
        <dbReference type="ChEBI" id="CHEBI:15378"/>
        <dbReference type="ChEBI" id="CHEBI:57856"/>
        <dbReference type="ChEBI" id="CHEBI:59789"/>
        <dbReference type="ChEBI" id="CHEBI:74495"/>
        <dbReference type="ChEBI" id="CHEBI:82748"/>
        <dbReference type="EC" id="2.1.1.225"/>
    </reaction>
</comment>
<dbReference type="FunCoup" id="A5DJ04">
    <property type="interactions" value="477"/>
</dbReference>
<keyword evidence="1" id="KW-0479">Metal-binding</keyword>
<dbReference type="eggNOG" id="KOG2811">
    <property type="taxonomic scope" value="Eukaryota"/>
</dbReference>
<dbReference type="PANTHER" id="PTHR12998">
    <property type="entry name" value="TRNA:M(4)X MODIFICATION ENZYME TRM13 HOMOLOG"/>
    <property type="match status" value="1"/>
</dbReference>
<dbReference type="InterPro" id="IPR007871">
    <property type="entry name" value="Methyltransferase_TRM13"/>
</dbReference>
<keyword evidence="1" id="KW-0489">Methyltransferase</keyword>
<reference evidence="3 4" key="1">
    <citation type="journal article" date="2009" name="Nature">
        <title>Evolution of pathogenicity and sexual reproduction in eight Candida genomes.</title>
        <authorList>
            <person name="Butler G."/>
            <person name="Rasmussen M.D."/>
            <person name="Lin M.F."/>
            <person name="Santos M.A."/>
            <person name="Sakthikumar S."/>
            <person name="Munro C.A."/>
            <person name="Rheinbay E."/>
            <person name="Grabherr M."/>
            <person name="Forche A."/>
            <person name="Reedy J.L."/>
            <person name="Agrafioti I."/>
            <person name="Arnaud M.B."/>
            <person name="Bates S."/>
            <person name="Brown A.J."/>
            <person name="Brunke S."/>
            <person name="Costanzo M.C."/>
            <person name="Fitzpatrick D.A."/>
            <person name="de Groot P.W."/>
            <person name="Harris D."/>
            <person name="Hoyer L.L."/>
            <person name="Hube B."/>
            <person name="Klis F.M."/>
            <person name="Kodira C."/>
            <person name="Lennard N."/>
            <person name="Logue M.E."/>
            <person name="Martin R."/>
            <person name="Neiman A.M."/>
            <person name="Nikolaou E."/>
            <person name="Quail M.A."/>
            <person name="Quinn J."/>
            <person name="Santos M.C."/>
            <person name="Schmitzberger F.F."/>
            <person name="Sherlock G."/>
            <person name="Shah P."/>
            <person name="Silverstein K.A."/>
            <person name="Skrzypek M.S."/>
            <person name="Soll D."/>
            <person name="Staggs R."/>
            <person name="Stansfield I."/>
            <person name="Stumpf M.P."/>
            <person name="Sudbery P.E."/>
            <person name="Srikantha T."/>
            <person name="Zeng Q."/>
            <person name="Berman J."/>
            <person name="Berriman M."/>
            <person name="Heitman J."/>
            <person name="Gow N.A."/>
            <person name="Lorenz M.C."/>
            <person name="Birren B.W."/>
            <person name="Kellis M."/>
            <person name="Cuomo C.A."/>
        </authorList>
    </citation>
    <scope>NUCLEOTIDE SEQUENCE [LARGE SCALE GENOMIC DNA]</scope>
    <source>
        <strain evidence="4">ATCC 6260 / CBS 566 / DSM 6381 / JCM 1539 / NBRC 10279 / NRRL Y-324</strain>
    </source>
</reference>
<dbReference type="AlphaFoldDB" id="A5DJ04"/>
<dbReference type="GO" id="GO:0008270">
    <property type="term" value="F:zinc ion binding"/>
    <property type="evidence" value="ECO:0007669"/>
    <property type="project" value="UniProtKB-KW"/>
</dbReference>
<keyword evidence="1" id="KW-0863">Zinc-finger</keyword>
<dbReference type="STRING" id="294746.A5DJ04"/>
<comment type="similarity">
    <text evidence="1">Belongs to the methyltransferase TRM13 family.</text>
</comment>